<name>A0A9P0H8N5_NEZVI</name>
<organism evidence="10 11">
    <name type="scientific">Nezara viridula</name>
    <name type="common">Southern green stink bug</name>
    <name type="synonym">Cimex viridulus</name>
    <dbReference type="NCBI Taxonomy" id="85310"/>
    <lineage>
        <taxon>Eukaryota</taxon>
        <taxon>Metazoa</taxon>
        <taxon>Ecdysozoa</taxon>
        <taxon>Arthropoda</taxon>
        <taxon>Hexapoda</taxon>
        <taxon>Insecta</taxon>
        <taxon>Pterygota</taxon>
        <taxon>Neoptera</taxon>
        <taxon>Paraneoptera</taxon>
        <taxon>Hemiptera</taxon>
        <taxon>Heteroptera</taxon>
        <taxon>Panheteroptera</taxon>
        <taxon>Pentatomomorpha</taxon>
        <taxon>Pentatomoidea</taxon>
        <taxon>Pentatomidae</taxon>
        <taxon>Pentatominae</taxon>
        <taxon>Nezara</taxon>
    </lineage>
</organism>
<gene>
    <name evidence="10" type="ORF">NEZAVI_LOCUS7194</name>
</gene>
<keyword evidence="7 8" id="KW-0472">Membrane</keyword>
<feature type="transmembrane region" description="Helical" evidence="8">
    <location>
        <begin position="163"/>
        <end position="182"/>
    </location>
</feature>
<keyword evidence="4" id="KW-0762">Sugar transport</keyword>
<dbReference type="Gene3D" id="1.20.1250.20">
    <property type="entry name" value="MFS general substrate transporter like domains"/>
    <property type="match status" value="1"/>
</dbReference>
<dbReference type="GO" id="GO:0022857">
    <property type="term" value="F:transmembrane transporter activity"/>
    <property type="evidence" value="ECO:0007669"/>
    <property type="project" value="InterPro"/>
</dbReference>
<evidence type="ECO:0000256" key="8">
    <source>
        <dbReference type="SAM" id="Phobius"/>
    </source>
</evidence>
<keyword evidence="2" id="KW-0813">Transport</keyword>
<keyword evidence="11" id="KW-1185">Reference proteome</keyword>
<reference evidence="10" key="1">
    <citation type="submission" date="2022-01" db="EMBL/GenBank/DDBJ databases">
        <authorList>
            <person name="King R."/>
        </authorList>
    </citation>
    <scope>NUCLEOTIDE SEQUENCE</scope>
</reference>
<evidence type="ECO:0000313" key="10">
    <source>
        <dbReference type="EMBL" id="CAH1397354.1"/>
    </source>
</evidence>
<feature type="transmembrane region" description="Helical" evidence="8">
    <location>
        <begin position="309"/>
        <end position="331"/>
    </location>
</feature>
<dbReference type="PROSITE" id="PS50850">
    <property type="entry name" value="MFS"/>
    <property type="match status" value="1"/>
</dbReference>
<dbReference type="EMBL" id="OV725079">
    <property type="protein sequence ID" value="CAH1397354.1"/>
    <property type="molecule type" value="Genomic_DNA"/>
</dbReference>
<dbReference type="SUPFAM" id="SSF103473">
    <property type="entry name" value="MFS general substrate transporter"/>
    <property type="match status" value="1"/>
</dbReference>
<dbReference type="InterPro" id="IPR036259">
    <property type="entry name" value="MFS_trans_sf"/>
</dbReference>
<sequence>MGKGQLKQYVVCFISQLSVMVVGVAYCWFEPITIRLAEDANLDLSTEDVSWLIAIMEIGCLISPLVAGEVTNKLGRKYVIMSIGPLCLAGWILVLFSKTMLSLAIVRILHGLATGVAFTITPIYTAEVAEPKLRGRLTGTFQTTWYMGTLYAFSFGPYFDYDVYTYICIPVPIIFTIVWMLMPETPYYLLMSQREEEARKVLKSFRDGDVDKELEDMHSAVKEEMSVEGSWKILFTDKTERKAFIIVQIVSITKFLTGMPVIVNYALDTFTRSETFVSAEEMSIILAVLLTLIAVISAFMSDWIGRKPLLLVSCFGCFVAHFLTGGYYYIHEKTSLDGANYTWALYLGLVMYCFFSDIGLGPLLQTLQSEMFGASTRGVAGGITEGFAAFLCFVVLKLYTPVNEMFGVYLNFWFYSLTGLVGGILLFWLMYETAGKTIGQMEDKPKKKVMA</sequence>
<dbReference type="PROSITE" id="PS00216">
    <property type="entry name" value="SUGAR_TRANSPORT_1"/>
    <property type="match status" value="1"/>
</dbReference>
<feature type="transmembrane region" description="Helical" evidence="8">
    <location>
        <begin position="243"/>
        <end position="262"/>
    </location>
</feature>
<dbReference type="PANTHER" id="PTHR48021">
    <property type="match status" value="1"/>
</dbReference>
<comment type="subcellular location">
    <subcellularLocation>
        <location evidence="1">Cell membrane</location>
        <topology evidence="1">Multi-pass membrane protein</topology>
    </subcellularLocation>
</comment>
<dbReference type="Proteomes" id="UP001152798">
    <property type="component" value="Chromosome 3"/>
</dbReference>
<dbReference type="PANTHER" id="PTHR48021:SF46">
    <property type="entry name" value="MAJOR FACILITATOR SUPERFAMILY (MFS) PROFILE DOMAIN-CONTAINING PROTEIN"/>
    <property type="match status" value="1"/>
</dbReference>
<feature type="transmembrane region" description="Helical" evidence="8">
    <location>
        <begin position="9"/>
        <end position="29"/>
    </location>
</feature>
<evidence type="ECO:0000256" key="6">
    <source>
        <dbReference type="ARBA" id="ARBA00022989"/>
    </source>
</evidence>
<dbReference type="OrthoDB" id="6604526at2759"/>
<dbReference type="FunFam" id="1.20.1250.20:FF:000218">
    <property type="entry name" value="facilitated trehalose transporter Tret1"/>
    <property type="match status" value="1"/>
</dbReference>
<feature type="transmembrane region" description="Helical" evidence="8">
    <location>
        <begin position="137"/>
        <end position="157"/>
    </location>
</feature>
<dbReference type="GO" id="GO:0005886">
    <property type="term" value="C:plasma membrane"/>
    <property type="evidence" value="ECO:0007669"/>
    <property type="project" value="UniProtKB-SubCell"/>
</dbReference>
<keyword evidence="3" id="KW-1003">Cell membrane</keyword>
<dbReference type="InterPro" id="IPR005828">
    <property type="entry name" value="MFS_sugar_transport-like"/>
</dbReference>
<keyword evidence="6 8" id="KW-1133">Transmembrane helix</keyword>
<dbReference type="AlphaFoldDB" id="A0A9P0H8N5"/>
<evidence type="ECO:0000256" key="3">
    <source>
        <dbReference type="ARBA" id="ARBA00022475"/>
    </source>
</evidence>
<accession>A0A9P0H8N5</accession>
<feature type="transmembrane region" description="Helical" evidence="8">
    <location>
        <begin position="49"/>
        <end position="66"/>
    </location>
</feature>
<evidence type="ECO:0000256" key="7">
    <source>
        <dbReference type="ARBA" id="ARBA00023136"/>
    </source>
</evidence>
<feature type="transmembrane region" description="Helical" evidence="8">
    <location>
        <begin position="412"/>
        <end position="431"/>
    </location>
</feature>
<feature type="domain" description="Major facilitator superfamily (MFS) profile" evidence="9">
    <location>
        <begin position="4"/>
        <end position="434"/>
    </location>
</feature>
<dbReference type="Pfam" id="PF00083">
    <property type="entry name" value="Sugar_tr"/>
    <property type="match status" value="1"/>
</dbReference>
<proteinExistence type="predicted"/>
<dbReference type="InterPro" id="IPR005829">
    <property type="entry name" value="Sugar_transporter_CS"/>
</dbReference>
<feature type="transmembrane region" description="Helical" evidence="8">
    <location>
        <begin position="103"/>
        <end position="125"/>
    </location>
</feature>
<evidence type="ECO:0000259" key="9">
    <source>
        <dbReference type="PROSITE" id="PS50850"/>
    </source>
</evidence>
<dbReference type="InterPro" id="IPR020846">
    <property type="entry name" value="MFS_dom"/>
</dbReference>
<dbReference type="PROSITE" id="PS00217">
    <property type="entry name" value="SUGAR_TRANSPORT_2"/>
    <property type="match status" value="1"/>
</dbReference>
<feature type="transmembrane region" description="Helical" evidence="8">
    <location>
        <begin position="78"/>
        <end position="97"/>
    </location>
</feature>
<evidence type="ECO:0000256" key="2">
    <source>
        <dbReference type="ARBA" id="ARBA00022448"/>
    </source>
</evidence>
<keyword evidence="5 8" id="KW-0812">Transmembrane</keyword>
<feature type="transmembrane region" description="Helical" evidence="8">
    <location>
        <begin position="343"/>
        <end position="367"/>
    </location>
</feature>
<evidence type="ECO:0000256" key="1">
    <source>
        <dbReference type="ARBA" id="ARBA00004651"/>
    </source>
</evidence>
<protein>
    <recommendedName>
        <fullName evidence="9">Major facilitator superfamily (MFS) profile domain-containing protein</fullName>
    </recommendedName>
</protein>
<feature type="transmembrane region" description="Helical" evidence="8">
    <location>
        <begin position="379"/>
        <end position="400"/>
    </location>
</feature>
<feature type="transmembrane region" description="Helical" evidence="8">
    <location>
        <begin position="282"/>
        <end position="300"/>
    </location>
</feature>
<evidence type="ECO:0000256" key="5">
    <source>
        <dbReference type="ARBA" id="ARBA00022692"/>
    </source>
</evidence>
<evidence type="ECO:0000256" key="4">
    <source>
        <dbReference type="ARBA" id="ARBA00022597"/>
    </source>
</evidence>
<evidence type="ECO:0000313" key="11">
    <source>
        <dbReference type="Proteomes" id="UP001152798"/>
    </source>
</evidence>
<dbReference type="InterPro" id="IPR050549">
    <property type="entry name" value="MFS_Trehalose_Transporter"/>
</dbReference>